<proteinExistence type="predicted"/>
<reference evidence="2" key="1">
    <citation type="submission" date="2016-10" db="EMBL/GenBank/DDBJ databases">
        <authorList>
            <person name="Varghese N."/>
            <person name="Submissions S."/>
        </authorList>
    </citation>
    <scope>NUCLEOTIDE SEQUENCE [LARGE SCALE GENOMIC DNA]</scope>
    <source>
        <strain evidence="2">DSM 17101</strain>
    </source>
</reference>
<protein>
    <submittedName>
        <fullName evidence="1">Uncharacterized protein</fullName>
    </submittedName>
</protein>
<dbReference type="EMBL" id="FNJL01000065">
    <property type="protein sequence ID" value="SDP94619.1"/>
    <property type="molecule type" value="Genomic_DNA"/>
</dbReference>
<evidence type="ECO:0000313" key="2">
    <source>
        <dbReference type="Proteomes" id="UP000199317"/>
    </source>
</evidence>
<accession>A0A1H0WVJ0</accession>
<name>A0A1H0WVJ0_9BURK</name>
<evidence type="ECO:0000313" key="1">
    <source>
        <dbReference type="EMBL" id="SDP94619.1"/>
    </source>
</evidence>
<dbReference type="OrthoDB" id="8819406at2"/>
<keyword evidence="2" id="KW-1185">Reference proteome</keyword>
<dbReference type="AlphaFoldDB" id="A0A1H0WVJ0"/>
<dbReference type="Proteomes" id="UP000199317">
    <property type="component" value="Unassembled WGS sequence"/>
</dbReference>
<gene>
    <name evidence="1" type="ORF">SAMN04489708_1653</name>
</gene>
<sequence length="430" mass="44947">MNVIELPVPRATDLPVWTDPPARMARSLVTQYWRRSHLLPRSAARPAAIAVFDDAIVQALAGLKQHLAHAPEVLPACREAIAAAGDETLHEASRIFALACLEVLQLQLGRAGAELAHLGGEYVQAQPGAVCNALRFAFDGAVGDYLAPRVALLAGPRGQERTALGRLLLRLAIARPAVSDAFAEAVAPWAASLPGGMAVLCGWRCTGRGDEARALAAVEQGDDAEAALAALALMGSPHETPAARTVLARTPGSLAALALLAAREGYELAVALREGRHPDMPWALQCQAASLVGDVPLLRHLAAHAPWDDEEACRTLADAVALLTGTPADALFDFALPAPERASTADEALAALPLEGPALRLGRARSQVALEESTALVGAPLRHLLHLEHASRLAGALWIEADDLMPVQGLAVATASVLERAAFGAAQPQP</sequence>
<dbReference type="RefSeq" id="WP_092840472.1">
    <property type="nucleotide sequence ID" value="NZ_FNJL01000065.1"/>
</dbReference>
<organism evidence="1 2">
    <name type="scientific">Paracidovorax cattleyae</name>
    <dbReference type="NCBI Taxonomy" id="80868"/>
    <lineage>
        <taxon>Bacteria</taxon>
        <taxon>Pseudomonadati</taxon>
        <taxon>Pseudomonadota</taxon>
        <taxon>Betaproteobacteria</taxon>
        <taxon>Burkholderiales</taxon>
        <taxon>Comamonadaceae</taxon>
        <taxon>Paracidovorax</taxon>
    </lineage>
</organism>